<sequence length="61" mass="6978">MPKLKTHKATIKRVKISGTGKILRSKAAKSHLLTHKSSRQRNMVELSGADNKRIKRLIPYR</sequence>
<dbReference type="InterPro" id="IPR037229">
    <property type="entry name" value="Ribosomal_bL35_sf"/>
</dbReference>
<evidence type="ECO:0000256" key="1">
    <source>
        <dbReference type="ARBA" id="ARBA00006598"/>
    </source>
</evidence>
<dbReference type="FunFam" id="4.10.410.60:FF:000001">
    <property type="entry name" value="50S ribosomal protein L35"/>
    <property type="match status" value="1"/>
</dbReference>
<dbReference type="SUPFAM" id="SSF143034">
    <property type="entry name" value="L35p-like"/>
    <property type="match status" value="1"/>
</dbReference>
<dbReference type="InterPro" id="IPR001706">
    <property type="entry name" value="Ribosomal_bL35"/>
</dbReference>
<dbReference type="NCBIfam" id="TIGR00001">
    <property type="entry name" value="rpmI_bact"/>
    <property type="match status" value="1"/>
</dbReference>
<dbReference type="InterPro" id="IPR021137">
    <property type="entry name" value="Ribosomal_bL35-like"/>
</dbReference>
<comment type="similarity">
    <text evidence="1 5 6">Belongs to the bacterial ribosomal protein bL35 family.</text>
</comment>
<name>A0A1F5ED95_9BACT</name>
<reference evidence="8 9" key="1">
    <citation type="journal article" date="2016" name="Nat. Commun.">
        <title>Thousands of microbial genomes shed light on interconnected biogeochemical processes in an aquifer system.</title>
        <authorList>
            <person name="Anantharaman K."/>
            <person name="Brown C.T."/>
            <person name="Hug L.A."/>
            <person name="Sharon I."/>
            <person name="Castelle C.J."/>
            <person name="Probst A.J."/>
            <person name="Thomas B.C."/>
            <person name="Singh A."/>
            <person name="Wilkins M.J."/>
            <person name="Karaoz U."/>
            <person name="Brodie E.L."/>
            <person name="Williams K.H."/>
            <person name="Hubbard S.S."/>
            <person name="Banfield J.F."/>
        </authorList>
    </citation>
    <scope>NUCLEOTIDE SEQUENCE [LARGE SCALE GENOMIC DNA]</scope>
</reference>
<comment type="caution">
    <text evidence="8">The sequence shown here is derived from an EMBL/GenBank/DDBJ whole genome shotgun (WGS) entry which is preliminary data.</text>
</comment>
<evidence type="ECO:0000256" key="4">
    <source>
        <dbReference type="ARBA" id="ARBA00071664"/>
    </source>
</evidence>
<dbReference type="GO" id="GO:0006412">
    <property type="term" value="P:translation"/>
    <property type="evidence" value="ECO:0007669"/>
    <property type="project" value="UniProtKB-UniRule"/>
</dbReference>
<dbReference type="PRINTS" id="PR00064">
    <property type="entry name" value="RIBOSOMALL35"/>
</dbReference>
<feature type="region of interest" description="Disordered" evidence="7">
    <location>
        <begin position="27"/>
        <end position="48"/>
    </location>
</feature>
<dbReference type="GO" id="GO:0003735">
    <property type="term" value="F:structural constituent of ribosome"/>
    <property type="evidence" value="ECO:0007669"/>
    <property type="project" value="InterPro"/>
</dbReference>
<dbReference type="GO" id="GO:0022625">
    <property type="term" value="C:cytosolic large ribosomal subunit"/>
    <property type="evidence" value="ECO:0007669"/>
    <property type="project" value="TreeGrafter"/>
</dbReference>
<dbReference type="PANTHER" id="PTHR33343">
    <property type="entry name" value="54S RIBOSOMAL PROTEIN BL35M"/>
    <property type="match status" value="1"/>
</dbReference>
<evidence type="ECO:0000256" key="7">
    <source>
        <dbReference type="SAM" id="MobiDB-lite"/>
    </source>
</evidence>
<keyword evidence="3 5" id="KW-0687">Ribonucleoprotein</keyword>
<dbReference type="Proteomes" id="UP000178583">
    <property type="component" value="Unassembled WGS sequence"/>
</dbReference>
<accession>A0A1F5ED95</accession>
<feature type="compositionally biased region" description="Basic residues" evidence="7">
    <location>
        <begin position="27"/>
        <end position="39"/>
    </location>
</feature>
<dbReference type="Pfam" id="PF01632">
    <property type="entry name" value="Ribosomal_L35p"/>
    <property type="match status" value="1"/>
</dbReference>
<dbReference type="HAMAP" id="MF_00514">
    <property type="entry name" value="Ribosomal_bL35"/>
    <property type="match status" value="1"/>
</dbReference>
<keyword evidence="2 5" id="KW-0689">Ribosomal protein</keyword>
<gene>
    <name evidence="5" type="primary">rpmI</name>
    <name evidence="8" type="ORF">A2215_02550</name>
</gene>
<dbReference type="STRING" id="1797472.A2215_02550"/>
<evidence type="ECO:0000256" key="3">
    <source>
        <dbReference type="ARBA" id="ARBA00023274"/>
    </source>
</evidence>
<dbReference type="EMBL" id="MEZY01000015">
    <property type="protein sequence ID" value="OGD65184.1"/>
    <property type="molecule type" value="Genomic_DNA"/>
</dbReference>
<evidence type="ECO:0000313" key="8">
    <source>
        <dbReference type="EMBL" id="OGD65184.1"/>
    </source>
</evidence>
<evidence type="ECO:0000313" key="9">
    <source>
        <dbReference type="Proteomes" id="UP000178583"/>
    </source>
</evidence>
<evidence type="ECO:0000256" key="5">
    <source>
        <dbReference type="HAMAP-Rule" id="MF_00514"/>
    </source>
</evidence>
<evidence type="ECO:0000256" key="2">
    <source>
        <dbReference type="ARBA" id="ARBA00022980"/>
    </source>
</evidence>
<dbReference type="AlphaFoldDB" id="A0A1F5ED95"/>
<proteinExistence type="inferred from homology"/>
<evidence type="ECO:0000256" key="6">
    <source>
        <dbReference type="RuleBase" id="RU000568"/>
    </source>
</evidence>
<organism evidence="8 9">
    <name type="scientific">Candidatus Berkelbacteria bacterium RIFOXYA2_FULL_43_10</name>
    <dbReference type="NCBI Taxonomy" id="1797472"/>
    <lineage>
        <taxon>Bacteria</taxon>
        <taxon>Candidatus Berkelbacteria</taxon>
    </lineage>
</organism>
<dbReference type="PANTHER" id="PTHR33343:SF1">
    <property type="entry name" value="LARGE RIBOSOMAL SUBUNIT PROTEIN BL35M"/>
    <property type="match status" value="1"/>
</dbReference>
<dbReference type="Gene3D" id="4.10.410.60">
    <property type="match status" value="1"/>
</dbReference>
<protein>
    <recommendedName>
        <fullName evidence="4 5">Large ribosomal subunit protein bL35</fullName>
    </recommendedName>
</protein>